<proteinExistence type="predicted"/>
<dbReference type="InterPro" id="IPR027267">
    <property type="entry name" value="AH/BAR_dom_sf"/>
</dbReference>
<evidence type="ECO:0000256" key="1">
    <source>
        <dbReference type="SAM" id="MobiDB-lite"/>
    </source>
</evidence>
<dbReference type="Proteomes" id="UP000039865">
    <property type="component" value="Unassembled WGS sequence"/>
</dbReference>
<keyword evidence="4" id="KW-1185">Reference proteome</keyword>
<dbReference type="Gene3D" id="2.30.29.30">
    <property type="entry name" value="Pleckstrin-homology domain (PH domain)/Phosphotyrosine-binding domain (PTB)"/>
    <property type="match status" value="1"/>
</dbReference>
<feature type="region of interest" description="Disordered" evidence="1">
    <location>
        <begin position="1"/>
        <end position="49"/>
    </location>
</feature>
<feature type="compositionally biased region" description="Basic and acidic residues" evidence="1">
    <location>
        <begin position="15"/>
        <end position="26"/>
    </location>
</feature>
<gene>
    <name evidence="3" type="primary">Contig7048.g7542</name>
    <name evidence="3" type="ORF">STYLEM_469</name>
</gene>
<dbReference type="OMA" id="NEICKAN"/>
<dbReference type="AlphaFoldDB" id="A0A077ZNM7"/>
<dbReference type="OrthoDB" id="159542at2759"/>
<reference evidence="3 4" key="1">
    <citation type="submission" date="2014-06" db="EMBL/GenBank/DDBJ databases">
        <authorList>
            <person name="Swart Estienne"/>
        </authorList>
    </citation>
    <scope>NUCLEOTIDE SEQUENCE [LARGE SCALE GENOMIC DNA]</scope>
    <source>
        <strain evidence="3 4">130c</strain>
    </source>
</reference>
<dbReference type="InterPro" id="IPR011993">
    <property type="entry name" value="PH-like_dom_sf"/>
</dbReference>
<protein>
    <recommendedName>
        <fullName evidence="2">PH domain-containing protein</fullName>
    </recommendedName>
</protein>
<dbReference type="EMBL" id="CCKQ01000448">
    <property type="protein sequence ID" value="CDW71523.1"/>
    <property type="molecule type" value="Genomic_DNA"/>
</dbReference>
<sequence length="473" mass="56009">MNSSEQQDSYEDSEDQKVQKELHIQEEIQQPQPKQSKKPHVDSEQDTKSKNFWEEKKESFIRIRQWEEDRNYFQLYIKIQTEHSQILVRNVSKHLDPLKLVYEEQGSQYKNFIQSLKDLDVNQANTIVEMTKKIKELIDERIVKLTKNMKKACEKYSQNYTKKQKEYMESQVLTDKLYDVYLKHFENNEQNFRKGIAISVNDKDLWFVEQQYLKQAQKALNLLAEFKQILFTAWEEGRDMEFERIKTIKSMYDDIIVANRKIFGENEQQTTAINAINAINQFEVAQELFSFRALISQSELKSMIQLNEICKANIDFINATDDMIKNFIKSVEFEAPPESNLIIKKSIVKRDAGVLNSNKDSTAVLTRDKQSYTYNQTLIYSYLYVFDWSMLKAQDYSDPKMFTNLNNCHSYEIKKGNQLNVNYDISDMKLEIVENKKGIFSSQKRILFKAVSVEDLEEWVNHVKRILIQKQSS</sequence>
<dbReference type="InParanoid" id="A0A077ZNM7"/>
<dbReference type="InterPro" id="IPR001849">
    <property type="entry name" value="PH_domain"/>
</dbReference>
<dbReference type="PROSITE" id="PS50003">
    <property type="entry name" value="PH_DOMAIN"/>
    <property type="match status" value="1"/>
</dbReference>
<evidence type="ECO:0000313" key="3">
    <source>
        <dbReference type="EMBL" id="CDW71523.1"/>
    </source>
</evidence>
<evidence type="ECO:0000313" key="4">
    <source>
        <dbReference type="Proteomes" id="UP000039865"/>
    </source>
</evidence>
<organism evidence="3 4">
    <name type="scientific">Stylonychia lemnae</name>
    <name type="common">Ciliate</name>
    <dbReference type="NCBI Taxonomy" id="5949"/>
    <lineage>
        <taxon>Eukaryota</taxon>
        <taxon>Sar</taxon>
        <taxon>Alveolata</taxon>
        <taxon>Ciliophora</taxon>
        <taxon>Intramacronucleata</taxon>
        <taxon>Spirotrichea</taxon>
        <taxon>Stichotrichia</taxon>
        <taxon>Sporadotrichida</taxon>
        <taxon>Oxytrichidae</taxon>
        <taxon>Stylonychinae</taxon>
        <taxon>Stylonychia</taxon>
    </lineage>
</organism>
<feature type="domain" description="PH" evidence="2">
    <location>
        <begin position="340"/>
        <end position="468"/>
    </location>
</feature>
<accession>A0A077ZNM7</accession>
<evidence type="ECO:0000259" key="2">
    <source>
        <dbReference type="PROSITE" id="PS50003"/>
    </source>
</evidence>
<name>A0A077ZNM7_STYLE</name>
<feature type="compositionally biased region" description="Basic and acidic residues" evidence="1">
    <location>
        <begin position="39"/>
        <end position="49"/>
    </location>
</feature>
<dbReference type="SUPFAM" id="SSF103657">
    <property type="entry name" value="BAR/IMD domain-like"/>
    <property type="match status" value="1"/>
</dbReference>